<feature type="transmembrane region" description="Helical" evidence="8">
    <location>
        <begin position="53"/>
        <end position="73"/>
    </location>
</feature>
<feature type="transmembrane region" description="Helical" evidence="8">
    <location>
        <begin position="196"/>
        <end position="219"/>
    </location>
</feature>
<organism evidence="9 10">
    <name type="scientific">Candidatus Shapirobacteria bacterium CG10_big_fil_rev_8_21_14_0_10_48_15</name>
    <dbReference type="NCBI Taxonomy" id="1974484"/>
    <lineage>
        <taxon>Bacteria</taxon>
        <taxon>Candidatus Shapironibacteriota</taxon>
    </lineage>
</organism>
<evidence type="ECO:0000313" key="9">
    <source>
        <dbReference type="EMBL" id="PJE70021.1"/>
    </source>
</evidence>
<reference evidence="10" key="1">
    <citation type="submission" date="2017-09" db="EMBL/GenBank/DDBJ databases">
        <title>Depth-based differentiation of microbial function through sediment-hosted aquifers and enrichment of novel symbionts in the deep terrestrial subsurface.</title>
        <authorList>
            <person name="Probst A.J."/>
            <person name="Ladd B."/>
            <person name="Jarett J.K."/>
            <person name="Geller-Mcgrath D.E."/>
            <person name="Sieber C.M.K."/>
            <person name="Emerson J.B."/>
            <person name="Anantharaman K."/>
            <person name="Thomas B.C."/>
            <person name="Malmstrom R."/>
            <person name="Stieglmeier M."/>
            <person name="Klingl A."/>
            <person name="Woyke T."/>
            <person name="Ryan C.M."/>
            <person name="Banfield J.F."/>
        </authorList>
    </citation>
    <scope>NUCLEOTIDE SEQUENCE [LARGE SCALE GENOMIC DNA]</scope>
</reference>
<evidence type="ECO:0008006" key="11">
    <source>
        <dbReference type="Google" id="ProtNLM"/>
    </source>
</evidence>
<evidence type="ECO:0000256" key="1">
    <source>
        <dbReference type="ARBA" id="ARBA00004651"/>
    </source>
</evidence>
<evidence type="ECO:0000256" key="3">
    <source>
        <dbReference type="ARBA" id="ARBA00022679"/>
    </source>
</evidence>
<name>A0A2M8L709_9BACT</name>
<feature type="transmembrane region" description="Helical" evidence="8">
    <location>
        <begin position="231"/>
        <end position="254"/>
    </location>
</feature>
<evidence type="ECO:0000256" key="4">
    <source>
        <dbReference type="ARBA" id="ARBA00022692"/>
    </source>
</evidence>
<keyword evidence="6 8" id="KW-0472">Membrane</keyword>
<feature type="transmembrane region" description="Helical" evidence="8">
    <location>
        <begin position="31"/>
        <end position="47"/>
    </location>
</feature>
<dbReference type="Pfam" id="PF09594">
    <property type="entry name" value="GT87"/>
    <property type="match status" value="1"/>
</dbReference>
<evidence type="ECO:0000313" key="10">
    <source>
        <dbReference type="Proteomes" id="UP000231579"/>
    </source>
</evidence>
<keyword evidence="5 8" id="KW-1133">Transmembrane helix</keyword>
<dbReference type="GO" id="GO:0016758">
    <property type="term" value="F:hexosyltransferase activity"/>
    <property type="evidence" value="ECO:0007669"/>
    <property type="project" value="InterPro"/>
</dbReference>
<comment type="caution">
    <text evidence="9">The sequence shown here is derived from an EMBL/GenBank/DDBJ whole genome shotgun (WGS) entry which is preliminary data.</text>
</comment>
<protein>
    <recommendedName>
        <fullName evidence="11">Glycosyltransferase RgtA/B/C/D-like domain-containing protein</fullName>
    </recommendedName>
</protein>
<dbReference type="EMBL" id="PFEM01000030">
    <property type="protein sequence ID" value="PJE70021.1"/>
    <property type="molecule type" value="Genomic_DNA"/>
</dbReference>
<keyword evidence="3" id="KW-0808">Transferase</keyword>
<keyword evidence="4 8" id="KW-0812">Transmembrane</keyword>
<comment type="subcellular location">
    <subcellularLocation>
        <location evidence="1">Cell membrane</location>
        <topology evidence="1">Multi-pass membrane protein</topology>
    </subcellularLocation>
</comment>
<dbReference type="AlphaFoldDB" id="A0A2M8L709"/>
<feature type="transmembrane region" description="Helical" evidence="8">
    <location>
        <begin position="326"/>
        <end position="348"/>
    </location>
</feature>
<evidence type="ECO:0000256" key="6">
    <source>
        <dbReference type="ARBA" id="ARBA00023136"/>
    </source>
</evidence>
<dbReference type="InterPro" id="IPR018584">
    <property type="entry name" value="GT87"/>
</dbReference>
<evidence type="ECO:0000256" key="7">
    <source>
        <dbReference type="ARBA" id="ARBA00024033"/>
    </source>
</evidence>
<evidence type="ECO:0000256" key="8">
    <source>
        <dbReference type="SAM" id="Phobius"/>
    </source>
</evidence>
<gene>
    <name evidence="9" type="ORF">COU97_02040</name>
</gene>
<feature type="transmembrane region" description="Helical" evidence="8">
    <location>
        <begin position="355"/>
        <end position="373"/>
    </location>
</feature>
<proteinExistence type="inferred from homology"/>
<sequence length="402" mass="46538">MKNLPLAGILLFCLVIPFIMTYGIGPTQTPYWLFGIIFGLLLGYLAFGKLRSIFLWGLIILVIGSACFSTLVARHRTAPIFQVHDIILQQEAAIRFLLAGRNPYVVAYFGTPLEQWHYSDSQVNPALFHFVMMPWYFLFALPFYFLSLTFLGFFDGRIPLAFLFAFLLILAWRLLKGKSKQRRLFLVILAFNPATLGYFLEGRADIFMFAFLFWGFYLLAKKRFFWAGMPLALAFATKQSAWPFFPFYLAFLYFHCKSWRPVLRNLLSFSAVFALVVSPFFFWDPKAFLDSTVFYLAGSVEHSYPIAGYGWGMVLHQIGVIKNLQAYYPFAIWQLAACLPLAVVLINWLRKSPTLTRLIFCYGIFTFVFWYFSRYFNNSHLGYLSMVFLTAYGFNQTAEKKG</sequence>
<comment type="similarity">
    <text evidence="7">Belongs to the glycosyltransferase 87 family.</text>
</comment>
<feature type="transmembrane region" description="Helical" evidence="8">
    <location>
        <begin position="6"/>
        <end position="24"/>
    </location>
</feature>
<evidence type="ECO:0000256" key="2">
    <source>
        <dbReference type="ARBA" id="ARBA00022475"/>
    </source>
</evidence>
<keyword evidence="2" id="KW-1003">Cell membrane</keyword>
<dbReference type="Proteomes" id="UP000231579">
    <property type="component" value="Unassembled WGS sequence"/>
</dbReference>
<accession>A0A2M8L709</accession>
<feature type="transmembrane region" description="Helical" evidence="8">
    <location>
        <begin position="126"/>
        <end position="146"/>
    </location>
</feature>
<dbReference type="GO" id="GO:0005886">
    <property type="term" value="C:plasma membrane"/>
    <property type="evidence" value="ECO:0007669"/>
    <property type="project" value="UniProtKB-SubCell"/>
</dbReference>
<evidence type="ECO:0000256" key="5">
    <source>
        <dbReference type="ARBA" id="ARBA00022989"/>
    </source>
</evidence>
<feature type="transmembrane region" description="Helical" evidence="8">
    <location>
        <begin position="266"/>
        <end position="283"/>
    </location>
</feature>
<feature type="transmembrane region" description="Helical" evidence="8">
    <location>
        <begin position="158"/>
        <end position="175"/>
    </location>
</feature>